<dbReference type="AlphaFoldDB" id="A0AA38SMD3"/>
<accession>A0AA38SMD3</accession>
<dbReference type="EMBL" id="JARYMX010000008">
    <property type="protein sequence ID" value="KAJ9538561.1"/>
    <property type="molecule type" value="Genomic_DNA"/>
</dbReference>
<dbReference type="Pfam" id="PF12796">
    <property type="entry name" value="Ank_2"/>
    <property type="match status" value="1"/>
</dbReference>
<sequence length="230" mass="26390">MMIHDFSINYFNVWNHLEGRRKDYIKICLPLYEASVVGDWEAAENMLSINCELDLLGYSITQDKETTLHIGLYSQNIKFVKKLVDRMTDQQLTLQDKNGQTALSWVAGAGNVHMARIMVERCPQLLTIRDKHNWLPITMAAVCGKRNMVAYLYGKYKSMEGNDWTCEDIHVVFSRCIEADLFDSALKILDDQNNRIGFPEQACAGGVLYILARKTYAFKDVKSWKNSSKC</sequence>
<comment type="caution">
    <text evidence="1">The sequence shown here is derived from an EMBL/GenBank/DDBJ whole genome shotgun (WGS) entry which is preliminary data.</text>
</comment>
<dbReference type="InterPro" id="IPR002110">
    <property type="entry name" value="Ankyrin_rpt"/>
</dbReference>
<organism evidence="1 2">
    <name type="scientific">Centaurea solstitialis</name>
    <name type="common">yellow star-thistle</name>
    <dbReference type="NCBI Taxonomy" id="347529"/>
    <lineage>
        <taxon>Eukaryota</taxon>
        <taxon>Viridiplantae</taxon>
        <taxon>Streptophyta</taxon>
        <taxon>Embryophyta</taxon>
        <taxon>Tracheophyta</taxon>
        <taxon>Spermatophyta</taxon>
        <taxon>Magnoliopsida</taxon>
        <taxon>eudicotyledons</taxon>
        <taxon>Gunneridae</taxon>
        <taxon>Pentapetalae</taxon>
        <taxon>asterids</taxon>
        <taxon>campanulids</taxon>
        <taxon>Asterales</taxon>
        <taxon>Asteraceae</taxon>
        <taxon>Carduoideae</taxon>
        <taxon>Cardueae</taxon>
        <taxon>Centaureinae</taxon>
        <taxon>Centaurea</taxon>
    </lineage>
</organism>
<proteinExistence type="predicted"/>
<dbReference type="Proteomes" id="UP001172457">
    <property type="component" value="Chromosome 8"/>
</dbReference>
<dbReference type="SUPFAM" id="SSF48403">
    <property type="entry name" value="Ankyrin repeat"/>
    <property type="match status" value="1"/>
</dbReference>
<dbReference type="PANTHER" id="PTHR24121">
    <property type="entry name" value="NO MECHANORECEPTOR POTENTIAL C, ISOFORM D-RELATED"/>
    <property type="match status" value="1"/>
</dbReference>
<evidence type="ECO:0000313" key="1">
    <source>
        <dbReference type="EMBL" id="KAJ9538561.1"/>
    </source>
</evidence>
<dbReference type="SMART" id="SM00248">
    <property type="entry name" value="ANK"/>
    <property type="match status" value="4"/>
</dbReference>
<dbReference type="PANTHER" id="PTHR24121:SF16">
    <property type="entry name" value="NON-SPECIFIC SERINE_THREONINE PROTEIN KINASE"/>
    <property type="match status" value="1"/>
</dbReference>
<reference evidence="1" key="1">
    <citation type="submission" date="2023-03" db="EMBL/GenBank/DDBJ databases">
        <title>Chromosome-scale reference genome and RAD-based genetic map of yellow starthistle (Centaurea solstitialis) reveal putative structural variation and QTLs associated with invader traits.</title>
        <authorList>
            <person name="Reatini B."/>
            <person name="Cang F.A."/>
            <person name="Jiang Q."/>
            <person name="Mckibben M.T.W."/>
            <person name="Barker M.S."/>
            <person name="Rieseberg L.H."/>
            <person name="Dlugosch K.M."/>
        </authorList>
    </citation>
    <scope>NUCLEOTIDE SEQUENCE</scope>
    <source>
        <strain evidence="1">CAN-66</strain>
        <tissue evidence="1">Leaf</tissue>
    </source>
</reference>
<gene>
    <name evidence="1" type="ORF">OSB04_031294</name>
</gene>
<evidence type="ECO:0000313" key="2">
    <source>
        <dbReference type="Proteomes" id="UP001172457"/>
    </source>
</evidence>
<keyword evidence="2" id="KW-1185">Reference proteome</keyword>
<name>A0AA38SMD3_9ASTR</name>
<dbReference type="Gene3D" id="1.25.40.20">
    <property type="entry name" value="Ankyrin repeat-containing domain"/>
    <property type="match status" value="1"/>
</dbReference>
<protein>
    <submittedName>
        <fullName evidence="1">Uncharacterized protein</fullName>
    </submittedName>
</protein>
<dbReference type="InterPro" id="IPR036770">
    <property type="entry name" value="Ankyrin_rpt-contain_sf"/>
</dbReference>